<name>A0AAD9VH22_ACRCE</name>
<evidence type="ECO:0000313" key="2">
    <source>
        <dbReference type="Proteomes" id="UP001249851"/>
    </source>
</evidence>
<protein>
    <submittedName>
        <fullName evidence="1">Uncharacterized protein</fullName>
    </submittedName>
</protein>
<reference evidence="1" key="2">
    <citation type="journal article" date="2023" name="Science">
        <title>Genomic signatures of disease resistance in endangered staghorn corals.</title>
        <authorList>
            <person name="Vollmer S.V."/>
            <person name="Selwyn J.D."/>
            <person name="Despard B.A."/>
            <person name="Roesel C.L."/>
        </authorList>
    </citation>
    <scope>NUCLEOTIDE SEQUENCE</scope>
    <source>
        <strain evidence="1">K2</strain>
    </source>
</reference>
<keyword evidence="2" id="KW-1185">Reference proteome</keyword>
<dbReference type="AlphaFoldDB" id="A0AAD9VH22"/>
<dbReference type="EMBL" id="JARQWQ010000001">
    <property type="protein sequence ID" value="KAK2574216.1"/>
    <property type="molecule type" value="Genomic_DNA"/>
</dbReference>
<gene>
    <name evidence="1" type="ORF">P5673_000353</name>
</gene>
<accession>A0AAD9VH22</accession>
<sequence length="72" mass="8226">MNMTSPCQRCVTYQPLGIQVYFNAKIIFCSSDQREEALLISAGRCNESKNVKIYREQNSTNEIEGFGSRDQN</sequence>
<dbReference type="Proteomes" id="UP001249851">
    <property type="component" value="Unassembled WGS sequence"/>
</dbReference>
<comment type="caution">
    <text evidence="1">The sequence shown here is derived from an EMBL/GenBank/DDBJ whole genome shotgun (WGS) entry which is preliminary data.</text>
</comment>
<reference evidence="1" key="1">
    <citation type="journal article" date="2023" name="G3 (Bethesda)">
        <title>Whole genome assembly and annotation of the endangered Caribbean coral Acropora cervicornis.</title>
        <authorList>
            <person name="Selwyn J.D."/>
            <person name="Vollmer S.V."/>
        </authorList>
    </citation>
    <scope>NUCLEOTIDE SEQUENCE</scope>
    <source>
        <strain evidence="1">K2</strain>
    </source>
</reference>
<proteinExistence type="predicted"/>
<evidence type="ECO:0000313" key="1">
    <source>
        <dbReference type="EMBL" id="KAK2574216.1"/>
    </source>
</evidence>
<organism evidence="1 2">
    <name type="scientific">Acropora cervicornis</name>
    <name type="common">Staghorn coral</name>
    <dbReference type="NCBI Taxonomy" id="6130"/>
    <lineage>
        <taxon>Eukaryota</taxon>
        <taxon>Metazoa</taxon>
        <taxon>Cnidaria</taxon>
        <taxon>Anthozoa</taxon>
        <taxon>Hexacorallia</taxon>
        <taxon>Scleractinia</taxon>
        <taxon>Astrocoeniina</taxon>
        <taxon>Acroporidae</taxon>
        <taxon>Acropora</taxon>
    </lineage>
</organism>